<reference evidence="1 2" key="1">
    <citation type="submission" date="2017-04" db="EMBL/GenBank/DDBJ databases">
        <authorList>
            <person name="Afonso C.L."/>
            <person name="Miller P.J."/>
            <person name="Scott M.A."/>
            <person name="Spackman E."/>
            <person name="Goraichik I."/>
            <person name="Dimitrov K.M."/>
            <person name="Suarez D.L."/>
            <person name="Swayne D.E."/>
        </authorList>
    </citation>
    <scope>NUCLEOTIDE SEQUENCE [LARGE SCALE GENOMIC DNA]</scope>
    <source>
        <strain evidence="1 2">DSM 13146</strain>
    </source>
</reference>
<accession>A0A1W1XR56</accession>
<dbReference type="EMBL" id="FWXF01000015">
    <property type="protein sequence ID" value="SMC25991.1"/>
    <property type="molecule type" value="Genomic_DNA"/>
</dbReference>
<protein>
    <submittedName>
        <fullName evidence="1">Uncharacterized protein</fullName>
    </submittedName>
</protein>
<name>A0A1W1XR56_9BACT</name>
<keyword evidence="2" id="KW-1185">Reference proteome</keyword>
<evidence type="ECO:0000313" key="1">
    <source>
        <dbReference type="EMBL" id="SMC25991.1"/>
    </source>
</evidence>
<gene>
    <name evidence="1" type="ORF">SAMN02746041_02489</name>
</gene>
<dbReference type="OrthoDB" id="5515920at2"/>
<dbReference type="Proteomes" id="UP000192783">
    <property type="component" value="Unassembled WGS sequence"/>
</dbReference>
<proteinExistence type="predicted"/>
<dbReference type="AlphaFoldDB" id="A0A1W1XR56"/>
<evidence type="ECO:0000313" key="2">
    <source>
        <dbReference type="Proteomes" id="UP000192783"/>
    </source>
</evidence>
<sequence length="104" mass="12031">MGRRKKRVRWSWRPETGELGWEVVKAGVPMASSEGLGPVREALVRLMDLVSDLDDAGEELEAHRIMEEWVEMAWSIRNQVAPDLREVIEDACHEWWSADDEDDL</sequence>
<organism evidence="1 2">
    <name type="scientific">Desulfacinum hydrothermale DSM 13146</name>
    <dbReference type="NCBI Taxonomy" id="1121390"/>
    <lineage>
        <taxon>Bacteria</taxon>
        <taxon>Pseudomonadati</taxon>
        <taxon>Thermodesulfobacteriota</taxon>
        <taxon>Syntrophobacteria</taxon>
        <taxon>Syntrophobacterales</taxon>
        <taxon>Syntrophobacteraceae</taxon>
        <taxon>Desulfacinum</taxon>
    </lineage>
</organism>
<dbReference type="RefSeq" id="WP_084058262.1">
    <property type="nucleotide sequence ID" value="NZ_FWXF01000015.1"/>
</dbReference>